<reference evidence="11" key="1">
    <citation type="submission" date="2024-01" db="EMBL/GenBank/DDBJ databases">
        <title>The first autotrophic representatives of the genus Thermodesulfovibrio.</title>
        <authorList>
            <person name="Maltseva A.I."/>
            <person name="Elcheninov A.G."/>
            <person name="Kublanov I.V."/>
            <person name="Lebedinsky A.V."/>
            <person name="Frolov E.N."/>
        </authorList>
    </citation>
    <scope>NUCLEOTIDE SEQUENCE</scope>
    <source>
        <strain evidence="11">3907-1M</strain>
    </source>
</reference>
<keyword evidence="3" id="KW-0808">Transferase</keyword>
<evidence type="ECO:0000256" key="9">
    <source>
        <dbReference type="ARBA" id="ARBA00049893"/>
    </source>
</evidence>
<dbReference type="Pfam" id="PF02578">
    <property type="entry name" value="Cu-oxidase_4"/>
    <property type="match status" value="1"/>
</dbReference>
<dbReference type="AlphaFoldDB" id="A0AAU8GTB1"/>
<dbReference type="CDD" id="cd16833">
    <property type="entry name" value="YfiH"/>
    <property type="match status" value="1"/>
</dbReference>
<comment type="similarity">
    <text evidence="2 10">Belongs to the purine nucleoside phosphorylase YfiH/LACC1 family.</text>
</comment>
<comment type="catalytic activity">
    <reaction evidence="7">
        <text>adenosine + H2O + H(+) = inosine + NH4(+)</text>
        <dbReference type="Rhea" id="RHEA:24408"/>
        <dbReference type="ChEBI" id="CHEBI:15377"/>
        <dbReference type="ChEBI" id="CHEBI:15378"/>
        <dbReference type="ChEBI" id="CHEBI:16335"/>
        <dbReference type="ChEBI" id="CHEBI:17596"/>
        <dbReference type="ChEBI" id="CHEBI:28938"/>
        <dbReference type="EC" id="3.5.4.4"/>
    </reaction>
    <physiologicalReaction direction="left-to-right" evidence="7">
        <dbReference type="Rhea" id="RHEA:24409"/>
    </physiologicalReaction>
</comment>
<dbReference type="GO" id="GO:0017061">
    <property type="term" value="F:S-methyl-5-thioadenosine phosphorylase activity"/>
    <property type="evidence" value="ECO:0007669"/>
    <property type="project" value="UniProtKB-EC"/>
</dbReference>
<keyword evidence="6" id="KW-0862">Zinc</keyword>
<evidence type="ECO:0000256" key="6">
    <source>
        <dbReference type="ARBA" id="ARBA00022833"/>
    </source>
</evidence>
<gene>
    <name evidence="11" type="primary">pgeF</name>
    <name evidence="11" type="ORF">V4D30_05025</name>
</gene>
<evidence type="ECO:0000256" key="5">
    <source>
        <dbReference type="ARBA" id="ARBA00022801"/>
    </source>
</evidence>
<dbReference type="PANTHER" id="PTHR30616">
    <property type="entry name" value="UNCHARACTERIZED PROTEIN YFIH"/>
    <property type="match status" value="1"/>
</dbReference>
<comment type="catalytic activity">
    <reaction evidence="9">
        <text>S-methyl-5'-thioadenosine + phosphate = 5-(methylsulfanyl)-alpha-D-ribose 1-phosphate + adenine</text>
        <dbReference type="Rhea" id="RHEA:11852"/>
        <dbReference type="ChEBI" id="CHEBI:16708"/>
        <dbReference type="ChEBI" id="CHEBI:17509"/>
        <dbReference type="ChEBI" id="CHEBI:43474"/>
        <dbReference type="ChEBI" id="CHEBI:58533"/>
        <dbReference type="EC" id="2.4.2.28"/>
    </reaction>
    <physiologicalReaction direction="left-to-right" evidence="9">
        <dbReference type="Rhea" id="RHEA:11853"/>
    </physiologicalReaction>
</comment>
<keyword evidence="4" id="KW-0479">Metal-binding</keyword>
<evidence type="ECO:0000256" key="1">
    <source>
        <dbReference type="ARBA" id="ARBA00000553"/>
    </source>
</evidence>
<proteinExistence type="inferred from homology"/>
<accession>A0AAU8GTB1</accession>
<evidence type="ECO:0000256" key="8">
    <source>
        <dbReference type="ARBA" id="ARBA00048968"/>
    </source>
</evidence>
<dbReference type="PANTHER" id="PTHR30616:SF2">
    <property type="entry name" value="PURINE NUCLEOSIDE PHOSPHORYLASE LACC1"/>
    <property type="match status" value="1"/>
</dbReference>
<dbReference type="InterPro" id="IPR011324">
    <property type="entry name" value="Cytotoxic_necrot_fac-like_cat"/>
</dbReference>
<dbReference type="Gene3D" id="3.60.140.10">
    <property type="entry name" value="CNF1/YfiH-like putative cysteine hydrolases"/>
    <property type="match status" value="1"/>
</dbReference>
<protein>
    <recommendedName>
        <fullName evidence="10">Purine nucleoside phosphorylase</fullName>
    </recommendedName>
</protein>
<comment type="catalytic activity">
    <reaction evidence="8">
        <text>adenosine + phosphate = alpha-D-ribose 1-phosphate + adenine</text>
        <dbReference type="Rhea" id="RHEA:27642"/>
        <dbReference type="ChEBI" id="CHEBI:16335"/>
        <dbReference type="ChEBI" id="CHEBI:16708"/>
        <dbReference type="ChEBI" id="CHEBI:43474"/>
        <dbReference type="ChEBI" id="CHEBI:57720"/>
        <dbReference type="EC" id="2.4.2.1"/>
    </reaction>
    <physiologicalReaction direction="left-to-right" evidence="8">
        <dbReference type="Rhea" id="RHEA:27643"/>
    </physiologicalReaction>
</comment>
<comment type="catalytic activity">
    <reaction evidence="1">
        <text>inosine + phosphate = alpha-D-ribose 1-phosphate + hypoxanthine</text>
        <dbReference type="Rhea" id="RHEA:27646"/>
        <dbReference type="ChEBI" id="CHEBI:17368"/>
        <dbReference type="ChEBI" id="CHEBI:17596"/>
        <dbReference type="ChEBI" id="CHEBI:43474"/>
        <dbReference type="ChEBI" id="CHEBI:57720"/>
        <dbReference type="EC" id="2.4.2.1"/>
    </reaction>
    <physiologicalReaction direction="left-to-right" evidence="1">
        <dbReference type="Rhea" id="RHEA:27647"/>
    </physiologicalReaction>
</comment>
<dbReference type="RefSeq" id="WP_353683241.1">
    <property type="nucleotide sequence ID" value="NZ_CP144373.1"/>
</dbReference>
<evidence type="ECO:0000313" key="11">
    <source>
        <dbReference type="EMBL" id="XCH45699.1"/>
    </source>
</evidence>
<organism evidence="11">
    <name type="scientific">Thermodesulfovibrio autotrophicus</name>
    <dbReference type="NCBI Taxonomy" id="3118333"/>
    <lineage>
        <taxon>Bacteria</taxon>
        <taxon>Pseudomonadati</taxon>
        <taxon>Nitrospirota</taxon>
        <taxon>Thermodesulfovibrionia</taxon>
        <taxon>Thermodesulfovibrionales</taxon>
        <taxon>Thermodesulfovibrionaceae</taxon>
        <taxon>Thermodesulfovibrio</taxon>
    </lineage>
</organism>
<dbReference type="EMBL" id="CP144373">
    <property type="protein sequence ID" value="XCH45699.1"/>
    <property type="molecule type" value="Genomic_DNA"/>
</dbReference>
<evidence type="ECO:0000256" key="4">
    <source>
        <dbReference type="ARBA" id="ARBA00022723"/>
    </source>
</evidence>
<dbReference type="GO" id="GO:0016787">
    <property type="term" value="F:hydrolase activity"/>
    <property type="evidence" value="ECO:0007669"/>
    <property type="project" value="UniProtKB-KW"/>
</dbReference>
<dbReference type="KEGG" id="taut:V4D30_05025"/>
<evidence type="ECO:0000256" key="10">
    <source>
        <dbReference type="RuleBase" id="RU361274"/>
    </source>
</evidence>
<dbReference type="SUPFAM" id="SSF64438">
    <property type="entry name" value="CNF1/YfiH-like putative cysteine hydrolases"/>
    <property type="match status" value="1"/>
</dbReference>
<dbReference type="InterPro" id="IPR038371">
    <property type="entry name" value="Cu_polyphenol_OxRdtase_sf"/>
</dbReference>
<evidence type="ECO:0000256" key="2">
    <source>
        <dbReference type="ARBA" id="ARBA00007353"/>
    </source>
</evidence>
<dbReference type="GO" id="GO:0005507">
    <property type="term" value="F:copper ion binding"/>
    <property type="evidence" value="ECO:0007669"/>
    <property type="project" value="TreeGrafter"/>
</dbReference>
<name>A0AAU8GTB1_9BACT</name>
<sequence>MYNKTMLIYPEIFKGLQIEAFFTKRIEKFEDFKDSLPFKLYLPIQRHTDSIAILNSYAEPSIADAVITDQKNLFIGVKTADCLAALIFDPEKKVIGTVHAGWRGTAKGILKKTIFKMKEICGCEPKNLLIAFGPYIKGCCYEVGQEVIEELRKEIPEKEYILRVNGKKHVDIGIANLLQAISAGVKKENIWISEDCTYCKNNEYASYRFHGKKAARQYGVIGML</sequence>
<dbReference type="NCBIfam" id="TIGR00726">
    <property type="entry name" value="peptidoglycan editing factor PgeF"/>
    <property type="match status" value="1"/>
</dbReference>
<evidence type="ECO:0000256" key="7">
    <source>
        <dbReference type="ARBA" id="ARBA00047989"/>
    </source>
</evidence>
<dbReference type="InterPro" id="IPR003730">
    <property type="entry name" value="Cu_polyphenol_OxRdtase"/>
</dbReference>
<evidence type="ECO:0000256" key="3">
    <source>
        <dbReference type="ARBA" id="ARBA00022679"/>
    </source>
</evidence>
<keyword evidence="5" id="KW-0378">Hydrolase</keyword>